<dbReference type="NCBIfam" id="NF004046">
    <property type="entry name" value="PRK05563.1"/>
    <property type="match status" value="1"/>
</dbReference>
<dbReference type="SMART" id="SM00382">
    <property type="entry name" value="AAA"/>
    <property type="match status" value="1"/>
</dbReference>
<dbReference type="InterPro" id="IPR008921">
    <property type="entry name" value="DNA_pol3_clamp-load_cplx_C"/>
</dbReference>
<keyword evidence="4 14" id="KW-0548">Nucleotidyltransferase</keyword>
<dbReference type="Pfam" id="PF13177">
    <property type="entry name" value="DNA_pol3_delta2"/>
    <property type="match status" value="1"/>
</dbReference>
<dbReference type="Pfam" id="PF12170">
    <property type="entry name" value="DNA_pol3_tau_5"/>
    <property type="match status" value="1"/>
</dbReference>
<keyword evidence="7" id="KW-0547">Nucleotide-binding</keyword>
<dbReference type="Gene3D" id="3.40.50.300">
    <property type="entry name" value="P-loop containing nucleotide triphosphate hydrolases"/>
    <property type="match status" value="1"/>
</dbReference>
<dbReference type="AlphaFoldDB" id="A0A3B0XVS6"/>
<evidence type="ECO:0000256" key="5">
    <source>
        <dbReference type="ARBA" id="ARBA00022705"/>
    </source>
</evidence>
<reference evidence="14" key="1">
    <citation type="submission" date="2018-06" db="EMBL/GenBank/DDBJ databases">
        <authorList>
            <person name="Zhirakovskaya E."/>
        </authorList>
    </citation>
    <scope>NUCLEOTIDE SEQUENCE</scope>
</reference>
<dbReference type="InterPro" id="IPR038249">
    <property type="entry name" value="PolIII_tau_V_sf"/>
</dbReference>
<keyword evidence="8" id="KW-0862">Zinc</keyword>
<keyword evidence="5" id="KW-0235">DNA replication</keyword>
<dbReference type="GO" id="GO:0003887">
    <property type="term" value="F:DNA-directed DNA polymerase activity"/>
    <property type="evidence" value="ECO:0007669"/>
    <property type="project" value="UniProtKB-KW"/>
</dbReference>
<dbReference type="GO" id="GO:0009360">
    <property type="term" value="C:DNA polymerase III complex"/>
    <property type="evidence" value="ECO:0007669"/>
    <property type="project" value="InterPro"/>
</dbReference>
<evidence type="ECO:0000256" key="10">
    <source>
        <dbReference type="ARBA" id="ARBA00022932"/>
    </source>
</evidence>
<dbReference type="FunFam" id="1.20.272.10:FF:000003">
    <property type="entry name" value="DNA polymerase III subunit gamma/tau"/>
    <property type="match status" value="1"/>
</dbReference>
<evidence type="ECO:0000256" key="11">
    <source>
        <dbReference type="ARBA" id="ARBA00049244"/>
    </source>
</evidence>
<dbReference type="FunFam" id="3.40.50.300:FF:000014">
    <property type="entry name" value="DNA polymerase III subunit gamma/tau"/>
    <property type="match status" value="1"/>
</dbReference>
<dbReference type="EMBL" id="UOFJ01000321">
    <property type="protein sequence ID" value="VAW68263.1"/>
    <property type="molecule type" value="Genomic_DNA"/>
</dbReference>
<evidence type="ECO:0000256" key="7">
    <source>
        <dbReference type="ARBA" id="ARBA00022741"/>
    </source>
</evidence>
<evidence type="ECO:0000256" key="4">
    <source>
        <dbReference type="ARBA" id="ARBA00022695"/>
    </source>
</evidence>
<dbReference type="GO" id="GO:0003677">
    <property type="term" value="F:DNA binding"/>
    <property type="evidence" value="ECO:0007669"/>
    <property type="project" value="InterPro"/>
</dbReference>
<comment type="similarity">
    <text evidence="1">Belongs to the DnaX/STICHEL family.</text>
</comment>
<evidence type="ECO:0000313" key="14">
    <source>
        <dbReference type="EMBL" id="VAW68263.1"/>
    </source>
</evidence>
<gene>
    <name evidence="14" type="ORF">MNBD_GAMMA10-2377</name>
</gene>
<proteinExistence type="inferred from homology"/>
<dbReference type="GO" id="GO:0006261">
    <property type="term" value="P:DNA-templated DNA replication"/>
    <property type="evidence" value="ECO:0007669"/>
    <property type="project" value="TreeGrafter"/>
</dbReference>
<dbReference type="GO" id="GO:0046872">
    <property type="term" value="F:metal ion binding"/>
    <property type="evidence" value="ECO:0007669"/>
    <property type="project" value="UniProtKB-KW"/>
</dbReference>
<dbReference type="GO" id="GO:0005524">
    <property type="term" value="F:ATP binding"/>
    <property type="evidence" value="ECO:0007669"/>
    <property type="project" value="UniProtKB-KW"/>
</dbReference>
<dbReference type="Pfam" id="PF12169">
    <property type="entry name" value="DNA_pol3_gamma3"/>
    <property type="match status" value="1"/>
</dbReference>
<dbReference type="CDD" id="cd18137">
    <property type="entry name" value="HLD_clamp_pol_III_gamma_tau"/>
    <property type="match status" value="1"/>
</dbReference>
<dbReference type="SUPFAM" id="SSF52540">
    <property type="entry name" value="P-loop containing nucleoside triphosphate hydrolases"/>
    <property type="match status" value="1"/>
</dbReference>
<dbReference type="InterPro" id="IPR003593">
    <property type="entry name" value="AAA+_ATPase"/>
</dbReference>
<evidence type="ECO:0000256" key="3">
    <source>
        <dbReference type="ARBA" id="ARBA00022679"/>
    </source>
</evidence>
<keyword evidence="6" id="KW-0479">Metal-binding</keyword>
<dbReference type="CDD" id="cd00009">
    <property type="entry name" value="AAA"/>
    <property type="match status" value="1"/>
</dbReference>
<feature type="compositionally biased region" description="Low complexity" evidence="12">
    <location>
        <begin position="399"/>
        <end position="422"/>
    </location>
</feature>
<evidence type="ECO:0000256" key="8">
    <source>
        <dbReference type="ARBA" id="ARBA00022833"/>
    </source>
</evidence>
<dbReference type="NCBIfam" id="TIGR02397">
    <property type="entry name" value="dnaX_nterm"/>
    <property type="match status" value="1"/>
</dbReference>
<dbReference type="NCBIfam" id="NF005942">
    <property type="entry name" value="PRK07994.1"/>
    <property type="match status" value="1"/>
</dbReference>
<keyword evidence="10" id="KW-0239">DNA-directed DNA polymerase</keyword>
<evidence type="ECO:0000256" key="1">
    <source>
        <dbReference type="ARBA" id="ARBA00006360"/>
    </source>
</evidence>
<sequence>MSYQVLARKWRPGNFTEMVGQAHILRALINALDEQRLHHAYLFTGTRGVGKTTIARIFAKSLNCETGITSKPCGECSACKDIAEGRFIDLIEVDAASRTKVEDTRELLDNVQYAPTHGRFKVYLIDEVHMLSGHSFNALLKTLEEPPPHVKFLLATTDPQKLPVTILSRCLQFNLKRMPISLIEGHIKHLMQEESVAFDEASIRLLAHGADGSMRDALSLVDQAIAFGGGKLEQSEVQAMLGTVSRDRVMAILKALISGDASAVMRCVAELADLSPDYAGVLADLLALLHQLALAQKVPEAVDEHLLNREELLQLATQVSTEDIQLFYQIGLIGRRDLPLAPDPRGGLEMALLRMLAFRPTLEGRAAAPAPVAAVAAKAVATSLMASQVAAPRGEYTVQASTPAQQAPPQSRAPEQAVASPGATPPAPGGALKLDGNWSELVEAMNLRGMVKQLALNCTLQEKSATDVKLLLSRENEQLLNPAMHKKLQEALCSSLQQTFKLHVELGDQQAESPAQTSVRNQQERQQCAEQSIHQDPIVQALKENFNAEVVPSSVKPR</sequence>
<evidence type="ECO:0000256" key="6">
    <source>
        <dbReference type="ARBA" id="ARBA00022723"/>
    </source>
</evidence>
<dbReference type="PANTHER" id="PTHR11669">
    <property type="entry name" value="REPLICATION FACTOR C / DNA POLYMERASE III GAMMA-TAU SUBUNIT"/>
    <property type="match status" value="1"/>
</dbReference>
<dbReference type="FunFam" id="1.10.8.60:FF:000013">
    <property type="entry name" value="DNA polymerase III subunit gamma/tau"/>
    <property type="match status" value="1"/>
</dbReference>
<dbReference type="InterPro" id="IPR022754">
    <property type="entry name" value="DNA_pol_III_gamma-3"/>
</dbReference>
<keyword evidence="9" id="KW-0067">ATP-binding</keyword>
<organism evidence="14">
    <name type="scientific">hydrothermal vent metagenome</name>
    <dbReference type="NCBI Taxonomy" id="652676"/>
    <lineage>
        <taxon>unclassified sequences</taxon>
        <taxon>metagenomes</taxon>
        <taxon>ecological metagenomes</taxon>
    </lineage>
</organism>
<dbReference type="PANTHER" id="PTHR11669:SF0">
    <property type="entry name" value="PROTEIN STICHEL-LIKE 2"/>
    <property type="match status" value="1"/>
</dbReference>
<accession>A0A3B0XVS6</accession>
<feature type="region of interest" description="Disordered" evidence="12">
    <location>
        <begin position="508"/>
        <end position="531"/>
    </location>
</feature>
<keyword evidence="3 14" id="KW-0808">Transferase</keyword>
<evidence type="ECO:0000256" key="9">
    <source>
        <dbReference type="ARBA" id="ARBA00022840"/>
    </source>
</evidence>
<evidence type="ECO:0000256" key="12">
    <source>
        <dbReference type="SAM" id="MobiDB-lite"/>
    </source>
</evidence>
<dbReference type="SUPFAM" id="SSF48019">
    <property type="entry name" value="post-AAA+ oligomerization domain-like"/>
    <property type="match status" value="1"/>
</dbReference>
<feature type="compositionally biased region" description="Polar residues" evidence="12">
    <location>
        <begin position="510"/>
        <end position="531"/>
    </location>
</feature>
<dbReference type="InterPro" id="IPR050238">
    <property type="entry name" value="DNA_Rep/Repair_Clamp_Loader"/>
</dbReference>
<protein>
    <recommendedName>
        <fullName evidence="2">DNA-directed DNA polymerase</fullName>
        <ecNumber evidence="2">2.7.7.7</ecNumber>
    </recommendedName>
</protein>
<dbReference type="InterPro" id="IPR027417">
    <property type="entry name" value="P-loop_NTPase"/>
</dbReference>
<dbReference type="InterPro" id="IPR045085">
    <property type="entry name" value="HLD_clamp_pol_III_gamma_tau"/>
</dbReference>
<dbReference type="InterPro" id="IPR021029">
    <property type="entry name" value="DNA_pol_III_tau_dom-5"/>
</dbReference>
<feature type="region of interest" description="Disordered" evidence="12">
    <location>
        <begin position="397"/>
        <end position="431"/>
    </location>
</feature>
<evidence type="ECO:0000256" key="2">
    <source>
        <dbReference type="ARBA" id="ARBA00012417"/>
    </source>
</evidence>
<dbReference type="Gene3D" id="1.10.8.60">
    <property type="match status" value="1"/>
</dbReference>
<dbReference type="InterPro" id="IPR012763">
    <property type="entry name" value="DNA_pol_III_sug/sutau_N"/>
</dbReference>
<dbReference type="Gene3D" id="1.20.272.10">
    <property type="match status" value="1"/>
</dbReference>
<dbReference type="Gene3D" id="3.30.300.150">
    <property type="entry name" value="DNA polymerase III, tau subunit, domain V"/>
    <property type="match status" value="1"/>
</dbReference>
<feature type="domain" description="AAA+ ATPase" evidence="13">
    <location>
        <begin position="37"/>
        <end position="179"/>
    </location>
</feature>
<evidence type="ECO:0000259" key="13">
    <source>
        <dbReference type="SMART" id="SM00382"/>
    </source>
</evidence>
<comment type="catalytic activity">
    <reaction evidence="11">
        <text>DNA(n) + a 2'-deoxyribonucleoside 5'-triphosphate = DNA(n+1) + diphosphate</text>
        <dbReference type="Rhea" id="RHEA:22508"/>
        <dbReference type="Rhea" id="RHEA-COMP:17339"/>
        <dbReference type="Rhea" id="RHEA-COMP:17340"/>
        <dbReference type="ChEBI" id="CHEBI:33019"/>
        <dbReference type="ChEBI" id="CHEBI:61560"/>
        <dbReference type="ChEBI" id="CHEBI:173112"/>
        <dbReference type="EC" id="2.7.7.7"/>
    </reaction>
</comment>
<dbReference type="Pfam" id="PF22608">
    <property type="entry name" value="DNAX_ATPase_lid"/>
    <property type="match status" value="1"/>
</dbReference>
<name>A0A3B0XVS6_9ZZZZ</name>
<dbReference type="EC" id="2.7.7.7" evidence="2"/>